<protein>
    <submittedName>
        <fullName evidence="2">FkbM family methyltransferase</fullName>
    </submittedName>
</protein>
<dbReference type="InterPro" id="IPR052514">
    <property type="entry name" value="SAM-dependent_MTase"/>
</dbReference>
<evidence type="ECO:0000259" key="1">
    <source>
        <dbReference type="Pfam" id="PF05050"/>
    </source>
</evidence>
<gene>
    <name evidence="2" type="ORF">ACEU0G_001613</name>
</gene>
<dbReference type="EMBL" id="JBHGCJ010000001">
    <property type="protein sequence ID" value="MFG6108140.1"/>
    <property type="molecule type" value="Genomic_DNA"/>
</dbReference>
<dbReference type="Pfam" id="PF05050">
    <property type="entry name" value="Methyltransf_21"/>
    <property type="match status" value="1"/>
</dbReference>
<accession>A0ABW7CT48</accession>
<reference evidence="2 3" key="1">
    <citation type="submission" date="2024-09" db="EMBL/GenBank/DDBJ databases">
        <authorList>
            <consortium name="All-Russian atlas of soil microorganisms"/>
            <consortium name="as a basis for the search for new antimicrobial producers and enzymes with unique properties"/>
            <person name="Sokolova E.A."/>
            <person name="Voronina E.N."/>
        </authorList>
    </citation>
    <scope>NUCLEOTIDE SEQUENCE [LARGE SCALE GENOMIC DNA]</scope>
    <source>
        <strain evidence="2 3">AF-22b-331.1</strain>
    </source>
</reference>
<organism evidence="2 3">
    <name type="scientific">Stenotrophomonas nematodicola</name>
    <dbReference type="NCBI Taxonomy" id="2656746"/>
    <lineage>
        <taxon>Bacteria</taxon>
        <taxon>Pseudomonadati</taxon>
        <taxon>Pseudomonadota</taxon>
        <taxon>Gammaproteobacteria</taxon>
        <taxon>Lysobacterales</taxon>
        <taxon>Lysobacteraceae</taxon>
        <taxon>Stenotrophomonas</taxon>
    </lineage>
</organism>
<sequence length="296" mass="32387">MRPLLRLRGLANALSSQRFHLFQALMRRVFRRAHAVVQVDDFDGNLTLDLDLAEHMQRRIFWMGYYNLRLVALLNRLLAPGMVVVDVGANIGEVSLVCANRVGVSGRVIAFEPVKAIADELERNIQVNALQGVVDLRRQGLADVAGEFDIYDSCGQHDGDESNRGLGSLHGDPGSHQVLGRIQVETLDRLAATLALQRLDFMKVDVEGGELACLAGALQTVARFLPVIAVEVHERSAQMAGYRGRDILDLLAPLGYQFLRLEARGRLVPISADALGEYQDVICVADPATRAALTGA</sequence>
<keyword evidence="2" id="KW-0489">Methyltransferase</keyword>
<keyword evidence="3" id="KW-1185">Reference proteome</keyword>
<dbReference type="GO" id="GO:0032259">
    <property type="term" value="P:methylation"/>
    <property type="evidence" value="ECO:0007669"/>
    <property type="project" value="UniProtKB-KW"/>
</dbReference>
<dbReference type="Gene3D" id="3.40.50.150">
    <property type="entry name" value="Vaccinia Virus protein VP39"/>
    <property type="match status" value="1"/>
</dbReference>
<dbReference type="Proteomes" id="UP001605261">
    <property type="component" value="Unassembled WGS sequence"/>
</dbReference>
<dbReference type="PANTHER" id="PTHR34203:SF15">
    <property type="entry name" value="SLL1173 PROTEIN"/>
    <property type="match status" value="1"/>
</dbReference>
<keyword evidence="2" id="KW-0808">Transferase</keyword>
<dbReference type="RefSeq" id="WP_394161215.1">
    <property type="nucleotide sequence ID" value="NZ_JBHGCJ010000001.1"/>
</dbReference>
<dbReference type="SUPFAM" id="SSF53335">
    <property type="entry name" value="S-adenosyl-L-methionine-dependent methyltransferases"/>
    <property type="match status" value="1"/>
</dbReference>
<name>A0ABW7CT48_9GAMM</name>
<feature type="domain" description="Methyltransferase FkbM" evidence="1">
    <location>
        <begin position="86"/>
        <end position="258"/>
    </location>
</feature>
<evidence type="ECO:0000313" key="3">
    <source>
        <dbReference type="Proteomes" id="UP001605261"/>
    </source>
</evidence>
<dbReference type="GO" id="GO:0008168">
    <property type="term" value="F:methyltransferase activity"/>
    <property type="evidence" value="ECO:0007669"/>
    <property type="project" value="UniProtKB-KW"/>
</dbReference>
<dbReference type="NCBIfam" id="TIGR01444">
    <property type="entry name" value="fkbM_fam"/>
    <property type="match status" value="1"/>
</dbReference>
<dbReference type="InterPro" id="IPR006342">
    <property type="entry name" value="FkbM_mtfrase"/>
</dbReference>
<comment type="caution">
    <text evidence="2">The sequence shown here is derived from an EMBL/GenBank/DDBJ whole genome shotgun (WGS) entry which is preliminary data.</text>
</comment>
<evidence type="ECO:0000313" key="2">
    <source>
        <dbReference type="EMBL" id="MFG6108140.1"/>
    </source>
</evidence>
<dbReference type="PANTHER" id="PTHR34203">
    <property type="entry name" value="METHYLTRANSFERASE, FKBM FAMILY PROTEIN"/>
    <property type="match status" value="1"/>
</dbReference>
<proteinExistence type="predicted"/>
<dbReference type="InterPro" id="IPR029063">
    <property type="entry name" value="SAM-dependent_MTases_sf"/>
</dbReference>